<comment type="caution">
    <text evidence="1">The sequence shown here is derived from an EMBL/GenBank/DDBJ whole genome shotgun (WGS) entry which is preliminary data.</text>
</comment>
<protein>
    <submittedName>
        <fullName evidence="1">Uncharacterized protein</fullName>
    </submittedName>
</protein>
<accession>A0A2W4Y8I5</accession>
<gene>
    <name evidence="1" type="ORF">DCF19_03735</name>
</gene>
<evidence type="ECO:0000313" key="2">
    <source>
        <dbReference type="Proteomes" id="UP000249467"/>
    </source>
</evidence>
<proteinExistence type="predicted"/>
<dbReference type="EMBL" id="QBML01000004">
    <property type="protein sequence ID" value="PZO43751.1"/>
    <property type="molecule type" value="Genomic_DNA"/>
</dbReference>
<reference evidence="1 2" key="2">
    <citation type="submission" date="2018-06" db="EMBL/GenBank/DDBJ databases">
        <title>Metagenomic assembly of (sub)arctic Cyanobacteria and their associated microbiome from non-axenic cultures.</title>
        <authorList>
            <person name="Baurain D."/>
        </authorList>
    </citation>
    <scope>NUCLEOTIDE SEQUENCE [LARGE SCALE GENOMIC DNA]</scope>
    <source>
        <strain evidence="1">ULC066bin1</strain>
    </source>
</reference>
<organism evidence="1 2">
    <name type="scientific">Pseudanabaena frigida</name>
    <dbReference type="NCBI Taxonomy" id="945775"/>
    <lineage>
        <taxon>Bacteria</taxon>
        <taxon>Bacillati</taxon>
        <taxon>Cyanobacteriota</taxon>
        <taxon>Cyanophyceae</taxon>
        <taxon>Pseudanabaenales</taxon>
        <taxon>Pseudanabaenaceae</taxon>
        <taxon>Pseudanabaena</taxon>
    </lineage>
</organism>
<name>A0A2W4Y8I5_9CYAN</name>
<sequence length="198" mass="22955">MSKFEEMKDHLSNNFDNLNDVLEVELRESFSIIDHKGQSFIVLAINIKDNTFTIRVNGKDTVASDFDDTKLFNIINAKTVAFIPIDGKKGLLGFGDSYCDFVIFDDNDFFFVEFKLNATILEERAIRKNRKKAINQLKNTIALFDRKLNRNYNDLRLEAYVCTPETYPRGDKGWTDLAIAFYDEVEVPLFEHNEKICI</sequence>
<dbReference type="AlphaFoldDB" id="A0A2W4Y8I5"/>
<reference evidence="1 2" key="1">
    <citation type="submission" date="2018-04" db="EMBL/GenBank/DDBJ databases">
        <authorList>
            <person name="Go L.Y."/>
            <person name="Mitchell J.A."/>
        </authorList>
    </citation>
    <scope>NUCLEOTIDE SEQUENCE [LARGE SCALE GENOMIC DNA]</scope>
    <source>
        <strain evidence="1">ULC066bin1</strain>
    </source>
</reference>
<evidence type="ECO:0000313" key="1">
    <source>
        <dbReference type="EMBL" id="PZO43751.1"/>
    </source>
</evidence>
<dbReference type="Proteomes" id="UP000249467">
    <property type="component" value="Unassembled WGS sequence"/>
</dbReference>